<evidence type="ECO:0000256" key="2">
    <source>
        <dbReference type="SAM" id="SignalP"/>
    </source>
</evidence>
<keyword evidence="4" id="KW-1185">Reference proteome</keyword>
<feature type="compositionally biased region" description="Basic and acidic residues" evidence="1">
    <location>
        <begin position="38"/>
        <end position="54"/>
    </location>
</feature>
<feature type="region of interest" description="Disordered" evidence="1">
    <location>
        <begin position="179"/>
        <end position="230"/>
    </location>
</feature>
<dbReference type="AlphaFoldDB" id="A0A1E7FMP5"/>
<gene>
    <name evidence="3" type="ORF">FRACYDRAFT_268550</name>
</gene>
<dbReference type="InParanoid" id="A0A1E7FMP5"/>
<sequence>MNIIISHKFLLFALAVSLAISVPLTEAAKKQFIRGTVEKKNERKPRTLKSDKKGKNYSQPATTTTAEATTTNTTAETQSFVATPPGTTVTGWESKCSETSGSLDVCVGGDDTRKSTCKSCLLGQATLRTPNTWNVLSCTKIPQPISWCGVDCKDEVLAFFNCGAGTALTNAPATNMLEPTSGNVTTGSLSNTVVTSSSSSSSSGMTSSMSASVSAPESVSESVSVSVSTP</sequence>
<reference evidence="3 4" key="1">
    <citation type="submission" date="2016-09" db="EMBL/GenBank/DDBJ databases">
        <title>Extensive genetic diversity and differential bi-allelic expression allows diatom success in the polar Southern Ocean.</title>
        <authorList>
            <consortium name="DOE Joint Genome Institute"/>
            <person name="Mock T."/>
            <person name="Otillar R.P."/>
            <person name="Strauss J."/>
            <person name="Dupont C."/>
            <person name="Frickenhaus S."/>
            <person name="Maumus F."/>
            <person name="Mcmullan M."/>
            <person name="Sanges R."/>
            <person name="Schmutz J."/>
            <person name="Toseland A."/>
            <person name="Valas R."/>
            <person name="Veluchamy A."/>
            <person name="Ward B.J."/>
            <person name="Allen A."/>
            <person name="Barry K."/>
            <person name="Falciatore A."/>
            <person name="Ferrante M."/>
            <person name="Fortunato A.E."/>
            <person name="Gloeckner G."/>
            <person name="Gruber A."/>
            <person name="Hipkin R."/>
            <person name="Janech M."/>
            <person name="Kroth P."/>
            <person name="Leese F."/>
            <person name="Lindquist E."/>
            <person name="Lyon B.R."/>
            <person name="Martin J."/>
            <person name="Mayer C."/>
            <person name="Parker M."/>
            <person name="Quesneville H."/>
            <person name="Raymond J."/>
            <person name="Uhlig C."/>
            <person name="Valentin K.U."/>
            <person name="Worden A.Z."/>
            <person name="Armbrust E.V."/>
            <person name="Bowler C."/>
            <person name="Green B."/>
            <person name="Moulton V."/>
            <person name="Van Oosterhout C."/>
            <person name="Grigoriev I."/>
        </authorList>
    </citation>
    <scope>NUCLEOTIDE SEQUENCE [LARGE SCALE GENOMIC DNA]</scope>
    <source>
        <strain evidence="3 4">CCMP1102</strain>
    </source>
</reference>
<accession>A0A1E7FMP5</accession>
<organism evidence="3 4">
    <name type="scientific">Fragilariopsis cylindrus CCMP1102</name>
    <dbReference type="NCBI Taxonomy" id="635003"/>
    <lineage>
        <taxon>Eukaryota</taxon>
        <taxon>Sar</taxon>
        <taxon>Stramenopiles</taxon>
        <taxon>Ochrophyta</taxon>
        <taxon>Bacillariophyta</taxon>
        <taxon>Bacillariophyceae</taxon>
        <taxon>Bacillariophycidae</taxon>
        <taxon>Bacillariales</taxon>
        <taxon>Bacillariaceae</taxon>
        <taxon>Fragilariopsis</taxon>
    </lineage>
</organism>
<evidence type="ECO:0000313" key="3">
    <source>
        <dbReference type="EMBL" id="OEU19063.1"/>
    </source>
</evidence>
<dbReference type="EMBL" id="KV784356">
    <property type="protein sequence ID" value="OEU19063.1"/>
    <property type="molecule type" value="Genomic_DNA"/>
</dbReference>
<proteinExistence type="predicted"/>
<feature type="region of interest" description="Disordered" evidence="1">
    <location>
        <begin position="38"/>
        <end position="73"/>
    </location>
</feature>
<feature type="compositionally biased region" description="Low complexity" evidence="1">
    <location>
        <begin position="61"/>
        <end position="73"/>
    </location>
</feature>
<dbReference type="KEGG" id="fcy:FRACYDRAFT_268550"/>
<keyword evidence="2" id="KW-0732">Signal</keyword>
<evidence type="ECO:0000313" key="4">
    <source>
        <dbReference type="Proteomes" id="UP000095751"/>
    </source>
</evidence>
<feature type="chain" id="PRO_5009193281" evidence="2">
    <location>
        <begin position="28"/>
        <end position="230"/>
    </location>
</feature>
<name>A0A1E7FMP5_9STRA</name>
<feature type="signal peptide" evidence="2">
    <location>
        <begin position="1"/>
        <end position="27"/>
    </location>
</feature>
<dbReference type="Proteomes" id="UP000095751">
    <property type="component" value="Unassembled WGS sequence"/>
</dbReference>
<protein>
    <submittedName>
        <fullName evidence="3">Uncharacterized protein</fullName>
    </submittedName>
</protein>
<evidence type="ECO:0000256" key="1">
    <source>
        <dbReference type="SAM" id="MobiDB-lite"/>
    </source>
</evidence>
<feature type="compositionally biased region" description="Low complexity" evidence="1">
    <location>
        <begin position="183"/>
        <end position="230"/>
    </location>
</feature>